<feature type="domain" description="Laminin G" evidence="4">
    <location>
        <begin position="67"/>
        <end position="239"/>
    </location>
</feature>
<dbReference type="Pfam" id="PF13385">
    <property type="entry name" value="Laminin_G_3"/>
    <property type="match status" value="1"/>
</dbReference>
<dbReference type="PROSITE" id="PS50025">
    <property type="entry name" value="LAM_G_DOMAIN"/>
    <property type="match status" value="1"/>
</dbReference>
<dbReference type="Pfam" id="PF00932">
    <property type="entry name" value="LTD"/>
    <property type="match status" value="2"/>
</dbReference>
<dbReference type="PROSITE" id="PS51841">
    <property type="entry name" value="LTD"/>
    <property type="match status" value="1"/>
</dbReference>
<dbReference type="Pfam" id="PF13287">
    <property type="entry name" value="Fn3_assoc"/>
    <property type="match status" value="2"/>
</dbReference>
<dbReference type="InterPro" id="IPR013320">
    <property type="entry name" value="ConA-like_dom_sf"/>
</dbReference>
<evidence type="ECO:0000259" key="5">
    <source>
        <dbReference type="PROSITE" id="PS51841"/>
    </source>
</evidence>
<dbReference type="InterPro" id="IPR014867">
    <property type="entry name" value="Spore_coat_CotH_CotH2/3/7"/>
</dbReference>
<feature type="domain" description="LTD" evidence="5">
    <location>
        <begin position="354"/>
        <end position="493"/>
    </location>
</feature>
<accession>A0ABW2L2N2</accession>
<dbReference type="EMBL" id="JBHTBS010000002">
    <property type="protein sequence ID" value="MFC7336599.1"/>
    <property type="molecule type" value="Genomic_DNA"/>
</dbReference>
<evidence type="ECO:0000259" key="4">
    <source>
        <dbReference type="PROSITE" id="PS50025"/>
    </source>
</evidence>
<evidence type="ECO:0000256" key="1">
    <source>
        <dbReference type="ARBA" id="ARBA00022729"/>
    </source>
</evidence>
<keyword evidence="6" id="KW-0808">Transferase</keyword>
<feature type="chain" id="PRO_5046872374" evidence="3">
    <location>
        <begin position="21"/>
        <end position="1366"/>
    </location>
</feature>
<name>A0ABW2L2N2_9BACT</name>
<feature type="signal peptide" evidence="3">
    <location>
        <begin position="1"/>
        <end position="20"/>
    </location>
</feature>
<keyword evidence="6" id="KW-0418">Kinase</keyword>
<organism evidence="6 7">
    <name type="scientific">Haloferula chungangensis</name>
    <dbReference type="NCBI Taxonomy" id="1048331"/>
    <lineage>
        <taxon>Bacteria</taxon>
        <taxon>Pseudomonadati</taxon>
        <taxon>Verrucomicrobiota</taxon>
        <taxon>Verrucomicrobiia</taxon>
        <taxon>Verrucomicrobiales</taxon>
        <taxon>Verrucomicrobiaceae</taxon>
        <taxon>Haloferula</taxon>
    </lineage>
</organism>
<dbReference type="SMART" id="SM00282">
    <property type="entry name" value="LamG"/>
    <property type="match status" value="1"/>
</dbReference>
<dbReference type="InterPro" id="IPR036415">
    <property type="entry name" value="Lamin_tail_dom_sf"/>
</dbReference>
<dbReference type="SUPFAM" id="SSF74853">
    <property type="entry name" value="Lamin A/C globular tail domain"/>
    <property type="match status" value="1"/>
</dbReference>
<protein>
    <submittedName>
        <fullName evidence="6">CotH kinase family protein</fullName>
    </submittedName>
</protein>
<comment type="caution">
    <text evidence="6">The sequence shown here is derived from an EMBL/GenBank/DDBJ whole genome shotgun (WGS) entry which is preliminary data.</text>
</comment>
<dbReference type="SUPFAM" id="SSF49899">
    <property type="entry name" value="Concanavalin A-like lectins/glucanases"/>
    <property type="match status" value="1"/>
</dbReference>
<dbReference type="Proteomes" id="UP001596472">
    <property type="component" value="Unassembled WGS sequence"/>
</dbReference>
<keyword evidence="1 3" id="KW-0732">Signal</keyword>
<reference evidence="7" key="1">
    <citation type="journal article" date="2019" name="Int. J. Syst. Evol. Microbiol.">
        <title>The Global Catalogue of Microorganisms (GCM) 10K type strain sequencing project: providing services to taxonomists for standard genome sequencing and annotation.</title>
        <authorList>
            <consortium name="The Broad Institute Genomics Platform"/>
            <consortium name="The Broad Institute Genome Sequencing Center for Infectious Disease"/>
            <person name="Wu L."/>
            <person name="Ma J."/>
        </authorList>
    </citation>
    <scope>NUCLEOTIDE SEQUENCE [LARGE SCALE GENOMIC DNA]</scope>
    <source>
        <strain evidence="7">CGMCC 4.1467</strain>
    </source>
</reference>
<evidence type="ECO:0000313" key="6">
    <source>
        <dbReference type="EMBL" id="MFC7336599.1"/>
    </source>
</evidence>
<dbReference type="GO" id="GO:0016301">
    <property type="term" value="F:kinase activity"/>
    <property type="evidence" value="ECO:0007669"/>
    <property type="project" value="UniProtKB-KW"/>
</dbReference>
<evidence type="ECO:0000256" key="2">
    <source>
        <dbReference type="ARBA" id="ARBA00023157"/>
    </source>
</evidence>
<dbReference type="Gene3D" id="2.60.120.200">
    <property type="match status" value="1"/>
</dbReference>
<keyword evidence="7" id="KW-1185">Reference proteome</keyword>
<dbReference type="CDD" id="cd00110">
    <property type="entry name" value="LamG"/>
    <property type="match status" value="1"/>
</dbReference>
<evidence type="ECO:0000313" key="7">
    <source>
        <dbReference type="Proteomes" id="UP001596472"/>
    </source>
</evidence>
<gene>
    <name evidence="6" type="ORF">ACFQY0_05380</name>
</gene>
<sequence>MKTLLLGAAVLCGVLHPACAELVVHWPLDASSGELAQDHSGNGIEGNWEGTGGVAEWQTAGGIDGGAVLFSGANKDSFITSSFDAIDDLPFTISVWVKTESSSNEAVVYLGNGNTSSDYYVIRVQDGIAKANARNGSEVSCSGTSRIDDGQWHHLVGVYTSSNSRRIYVDGVLEGSSSTRVDELQLNRFGIGGLTRNTPHNPVDLFTGEIDEVALWDRPFTTEDVHALSGITRLGAGNAGELDGLMTAFHAKGTVDLRGQTWAYASGLRGTAGETGGSVHAGNAFVVLDDRGNGMSMGGHHELQIESLSADHESIVAGVPVILSWRVFNAQEVSISGVGVVDSEAGSIELYPSTSTTYTLSASTGEETIMQALEVTVSAVAVNPRLSEFLARNDDGITDEDGDHSDWIEIHNHSAFAMNLEGYSLTDDPDSLAMWSFPSRILGVDERLIVWASSKDRKGDELHTNFAIAVGGEYLALVQPDGNTIVHEFAPAFPVQSADVSYSSEGFHAIPTPGAVNGPAVPDGILDGEVSFGVAGGLFFGGMVKVSLEHEDPLATIRYTVDGSMPDETSMVYEDPVVISATSRLKARAFRPGFLPGPVTQEGYIFADSELGGFDSDLPILVIDTFGSEIPRNDTTHREATFFALDPSGSTGRTELSDLPRVGGNSGIHVRGESSQLNGFNKLNFAMEVRDSAGEDRDVPLFGMPSGSDWALHASEIDRTFIRERLPHYLYNSIGRYSPRTRPVEVFLNQDGGALSPADYRGVYLVVERIRRSGDRVDIEKLDSDQNELPDLSGGYIFKQDKPDPGDVKVSTLESGSFAITYPNEEDVTPQQVAYLQDYLREFEAALNGPRFTDPELGYAAYIDVQSWVDFHVVQEFTKEVDSFRFSTFYYKDRNGKIACGPLWDFDRSFGNTNASGEDLPEGWHGGGLGERGEFWARLFEDPDFMQLYIDRWQELSESILNESFLFPVIDAMAAEVNEAKDRNFEPVGPWPLANVTRSHLVFPSYDEHVEYLKEWIGDRMRWVGSQFTRKPRFGRDPGVHREPLEVTLSTEAGTIYFTRDGSDPRAPGGEIAGELYRGPIAISSDIRIVARALNDGEWSGPLSGDYIFSEPAAAGNLVVSEIMYHPPQASGPEIAAGFADEEAFEFLEFMNTSASSIELANVVVSDGIDFTFGLFGLAPGERVVIARDRAAFEFRYGTGWPIAGEYGDRNLGNGGDRIVITASNGQLIQDITYHDEMPWPTDADGGGSSLLRINPSGLASYDEASNWKSGIPSPGGKGETVAFSGGDLVQYATTHYRGDGKTFSFGIRSTAEGVGYEVEASDDLNVWKSDASVVEYLGEWSGERHYQALGPAEARHFMRLRIREN</sequence>
<proteinExistence type="predicted"/>
<dbReference type="InterPro" id="IPR001791">
    <property type="entry name" value="Laminin_G"/>
</dbReference>
<dbReference type="InterPro" id="IPR001322">
    <property type="entry name" value="Lamin_tail_dom"/>
</dbReference>
<dbReference type="InterPro" id="IPR006558">
    <property type="entry name" value="LamG-like"/>
</dbReference>
<dbReference type="InterPro" id="IPR026876">
    <property type="entry name" value="Fn3_assoc_repeat"/>
</dbReference>
<dbReference type="Pfam" id="PF08757">
    <property type="entry name" value="CotH"/>
    <property type="match status" value="1"/>
</dbReference>
<keyword evidence="2" id="KW-1015">Disulfide bond</keyword>
<dbReference type="SMART" id="SM00560">
    <property type="entry name" value="LamGL"/>
    <property type="match status" value="1"/>
</dbReference>
<evidence type="ECO:0000256" key="3">
    <source>
        <dbReference type="SAM" id="SignalP"/>
    </source>
</evidence>